<sequence>MSLLRGFLSRSFGWLIATIWFLCWAALITWTTLAIYYSNLPSAGLRLGLAGVFAAFAVWALLLSRQRHMSVIVIALSLGVAAWWITIRPSHDRPWRPEVAVMPRAFIDGDRVHLTGVRNFNYRTRDDFTVRYEEREVLLSHLTALDFYVSYFMAGPVGHTFLSFIFDNAPPLSISIETRPEVGESFAPIASLFKQFELIYVVGDERDLVGVRANYRHEAVYLYRLNTSPDDARRLLLVYLARINELADRPEFYHLLTNSCTINIVRYANAVGRGGRLDVRHLLNGLIDGYLYYSGRIDTTLPFEELRRRSLIDEAAQAADSAPDFSQRIRASLPTMPIIPVAAPK</sequence>
<proteinExistence type="predicted"/>
<gene>
    <name evidence="3" type="ORF">SAMN05443248_2339</name>
</gene>
<protein>
    <recommendedName>
        <fullName evidence="2">Lnb N-terminal periplasmic domain-containing protein</fullName>
    </recommendedName>
</protein>
<dbReference type="Proteomes" id="UP000189796">
    <property type="component" value="Chromosome I"/>
</dbReference>
<dbReference type="InterPro" id="IPR025178">
    <property type="entry name" value="Lnb_N"/>
</dbReference>
<evidence type="ECO:0000313" key="3">
    <source>
        <dbReference type="EMBL" id="SHG67865.1"/>
    </source>
</evidence>
<dbReference type="RefSeq" id="WP_079601343.1">
    <property type="nucleotide sequence ID" value="NZ_LT670817.1"/>
</dbReference>
<keyword evidence="1" id="KW-0812">Transmembrane</keyword>
<dbReference type="Pfam" id="PF13387">
    <property type="entry name" value="Lnb_N"/>
    <property type="match status" value="1"/>
</dbReference>
<organism evidence="3 4">
    <name type="scientific">Bradyrhizobium erythrophlei</name>
    <dbReference type="NCBI Taxonomy" id="1437360"/>
    <lineage>
        <taxon>Bacteria</taxon>
        <taxon>Pseudomonadati</taxon>
        <taxon>Pseudomonadota</taxon>
        <taxon>Alphaproteobacteria</taxon>
        <taxon>Hyphomicrobiales</taxon>
        <taxon>Nitrobacteraceae</taxon>
        <taxon>Bradyrhizobium</taxon>
    </lineage>
</organism>
<feature type="transmembrane region" description="Helical" evidence="1">
    <location>
        <begin position="69"/>
        <end position="87"/>
    </location>
</feature>
<feature type="domain" description="Lnb N-terminal periplasmic" evidence="2">
    <location>
        <begin position="131"/>
        <end position="274"/>
    </location>
</feature>
<name>A0A1M5LS89_9BRAD</name>
<keyword evidence="1" id="KW-1133">Transmembrane helix</keyword>
<dbReference type="OrthoDB" id="274718at2"/>
<dbReference type="AlphaFoldDB" id="A0A1M5LS89"/>
<reference evidence="3 4" key="1">
    <citation type="submission" date="2016-11" db="EMBL/GenBank/DDBJ databases">
        <authorList>
            <person name="Jaros S."/>
            <person name="Januszkiewicz K."/>
            <person name="Wedrychowicz H."/>
        </authorList>
    </citation>
    <scope>NUCLEOTIDE SEQUENCE [LARGE SCALE GENOMIC DNA]</scope>
    <source>
        <strain evidence="3 4">GAS138</strain>
    </source>
</reference>
<evidence type="ECO:0000259" key="2">
    <source>
        <dbReference type="Pfam" id="PF13387"/>
    </source>
</evidence>
<evidence type="ECO:0000256" key="1">
    <source>
        <dbReference type="SAM" id="Phobius"/>
    </source>
</evidence>
<accession>A0A1M5LS89</accession>
<evidence type="ECO:0000313" key="4">
    <source>
        <dbReference type="Proteomes" id="UP000189796"/>
    </source>
</evidence>
<keyword evidence="1" id="KW-0472">Membrane</keyword>
<feature type="transmembrane region" description="Helical" evidence="1">
    <location>
        <begin position="43"/>
        <end position="62"/>
    </location>
</feature>
<dbReference type="EMBL" id="LT670817">
    <property type="protein sequence ID" value="SHG67865.1"/>
    <property type="molecule type" value="Genomic_DNA"/>
</dbReference>
<feature type="transmembrane region" description="Helical" evidence="1">
    <location>
        <begin position="12"/>
        <end position="37"/>
    </location>
</feature>